<gene>
    <name evidence="2" type="ORF">QN277_004574</name>
</gene>
<dbReference type="PANTHER" id="PTHR46932:SF12">
    <property type="entry name" value="HEAVY METAL-ASSOCIATED ISOPRENYLATED PLANT PROTEIN 47"/>
    <property type="match status" value="1"/>
</dbReference>
<feature type="region of interest" description="Disordered" evidence="1">
    <location>
        <begin position="71"/>
        <end position="93"/>
    </location>
</feature>
<feature type="compositionally biased region" description="Gly residues" evidence="1">
    <location>
        <begin position="76"/>
        <end position="86"/>
    </location>
</feature>
<organism evidence="2 3">
    <name type="scientific">Acacia crassicarpa</name>
    <name type="common">northern wattle</name>
    <dbReference type="NCBI Taxonomy" id="499986"/>
    <lineage>
        <taxon>Eukaryota</taxon>
        <taxon>Viridiplantae</taxon>
        <taxon>Streptophyta</taxon>
        <taxon>Embryophyta</taxon>
        <taxon>Tracheophyta</taxon>
        <taxon>Spermatophyta</taxon>
        <taxon>Magnoliopsida</taxon>
        <taxon>eudicotyledons</taxon>
        <taxon>Gunneridae</taxon>
        <taxon>Pentapetalae</taxon>
        <taxon>rosids</taxon>
        <taxon>fabids</taxon>
        <taxon>Fabales</taxon>
        <taxon>Fabaceae</taxon>
        <taxon>Caesalpinioideae</taxon>
        <taxon>mimosoid clade</taxon>
        <taxon>Acacieae</taxon>
        <taxon>Acacia</taxon>
    </lineage>
</organism>
<reference evidence="2" key="1">
    <citation type="submission" date="2023-10" db="EMBL/GenBank/DDBJ databases">
        <title>Chromosome-level genome of the transformable northern wattle, Acacia crassicarpa.</title>
        <authorList>
            <person name="Massaro I."/>
            <person name="Sinha N.R."/>
            <person name="Poethig S."/>
            <person name="Leichty A.R."/>
        </authorList>
    </citation>
    <scope>NUCLEOTIDE SEQUENCE</scope>
    <source>
        <strain evidence="2">Acra3RX</strain>
        <tissue evidence="2">Leaf</tissue>
    </source>
</reference>
<accession>A0AAE1J250</accession>
<dbReference type="AlphaFoldDB" id="A0AAE1J250"/>
<dbReference type="Gene3D" id="3.30.70.100">
    <property type="match status" value="1"/>
</dbReference>
<proteinExistence type="predicted"/>
<evidence type="ECO:0000313" key="3">
    <source>
        <dbReference type="Proteomes" id="UP001293593"/>
    </source>
</evidence>
<evidence type="ECO:0000256" key="1">
    <source>
        <dbReference type="SAM" id="MobiDB-lite"/>
    </source>
</evidence>
<evidence type="ECO:0000313" key="2">
    <source>
        <dbReference type="EMBL" id="KAK4261603.1"/>
    </source>
</evidence>
<name>A0AAE1J250_9FABA</name>
<comment type="caution">
    <text evidence="2">The sequence shown here is derived from an EMBL/GenBank/DDBJ whole genome shotgun (WGS) entry which is preliminary data.</text>
</comment>
<protein>
    <submittedName>
        <fullName evidence="2">Uncharacterized protein</fullName>
    </submittedName>
</protein>
<dbReference type="PANTHER" id="PTHR46932">
    <property type="entry name" value="HEAVY METAL-ASSOCIATED ISOPRENYLATED PLANT PROTEIN 47"/>
    <property type="match status" value="1"/>
</dbReference>
<dbReference type="InterPro" id="IPR042885">
    <property type="entry name" value="HIPP47/16"/>
</dbReference>
<keyword evidence="3" id="KW-1185">Reference proteome</keyword>
<dbReference type="Proteomes" id="UP001293593">
    <property type="component" value="Unassembled WGS sequence"/>
</dbReference>
<sequence length="128" mass="13484">MVQIIAIKVEVSNAKRKRKALKLAAAAQGVESVALNGEDGVIVTGDEVDAVCLINSMRKKFGYAKLLSLQHESPSEGGGSSDGGGGGEEETSPCCPCNCNNCCQFPPPPYPITYMIDSDPYPTICSIM</sequence>
<dbReference type="EMBL" id="JAWXYG010000010">
    <property type="protein sequence ID" value="KAK4261603.1"/>
    <property type="molecule type" value="Genomic_DNA"/>
</dbReference>